<dbReference type="GO" id="GO:0005739">
    <property type="term" value="C:mitochondrion"/>
    <property type="evidence" value="ECO:0007669"/>
    <property type="project" value="TreeGrafter"/>
</dbReference>
<dbReference type="OrthoDB" id="57698at2759"/>
<dbReference type="FunFam" id="2.130.10.10:FF:001559">
    <property type="entry name" value="Uncharacterized protein"/>
    <property type="match status" value="1"/>
</dbReference>
<evidence type="ECO:0000256" key="5">
    <source>
        <dbReference type="ARBA" id="ARBA00022490"/>
    </source>
</evidence>
<dbReference type="InterPro" id="IPR045864">
    <property type="entry name" value="aa-tRNA-synth_II/BPL/LPL"/>
</dbReference>
<dbReference type="Gene3D" id="3.30.930.10">
    <property type="entry name" value="Bira Bifunctional Protein, Domain 2"/>
    <property type="match status" value="1"/>
</dbReference>
<dbReference type="Gene3D" id="3.30.720.200">
    <property type="match status" value="1"/>
</dbReference>
<dbReference type="GO" id="GO:0070150">
    <property type="term" value="P:mitochondrial glycyl-tRNA aminoacylation"/>
    <property type="evidence" value="ECO:0007669"/>
    <property type="project" value="TreeGrafter"/>
</dbReference>
<comment type="subunit">
    <text evidence="3">Homodimer.</text>
</comment>
<keyword evidence="15" id="KW-0812">Transmembrane</keyword>
<name>A0A5N7C3T4_PETAA</name>
<evidence type="ECO:0000256" key="10">
    <source>
        <dbReference type="ARBA" id="ARBA00022917"/>
    </source>
</evidence>
<keyword evidence="9" id="KW-0067">ATP-binding</keyword>
<evidence type="ECO:0000256" key="12">
    <source>
        <dbReference type="ARBA" id="ARBA00030057"/>
    </source>
</evidence>
<evidence type="ECO:0000256" key="7">
    <source>
        <dbReference type="ARBA" id="ARBA00022679"/>
    </source>
</evidence>
<keyword evidence="8" id="KW-0547">Nucleotide-binding</keyword>
<sequence length="1321" mass="147047">MATVNTKTGQIVDRTVLESMLRRRLIYTPSFEIYGGVSGLYDYGPPGCAVLNNIVDLWRKHFVLEEDMLEVDCTMLTPHEVLKTSGHVEKFADWMCKDPKTGEIFRADHLVEEVLEARLRGDKEARGQKVVVDEEKEAKKKKKSKETKAVKLDDAVVKEYEDILAQIDNYGGPELEQIITKYDIRNPTTDGNLLPPVAFNLMFQTSIGPSSNMPGYLRPETAQGQFLNFQKLLDFNQQSMPFASASIGKSFRNEISPRAGLLRVREFLMAEIEHYVDPEGGKKHARFEEMKDIELSLLSRDVQLSGSTQTTKMTIGKAVESGLVDNETLGYFLARIQLFLLKLGVDPTKLRFRQHMANEMAHYAADCWDAELQTSYGWIECVGCADRSAYDLTVHKNKTGAPLVVREPRVEPLKVEEWQVDLDKKKFGPRFKKDGKAVAAAVEALSQEFREKLALDLEQNGKIEVDVEGVGSGKVELDKELVKIEKRTRVENVREYTPNVIEPSFGIGRILYSMIEHVYWSREGDEARGVLSFPPAIAPTKVLIVPLSTHASFRPLSRRLMMKMRRMGVSNRVDDSSASIGKRYARNDELGTPFGITIDFQSVKDNTFTLRDRDSTKQVRASEDEILQAIRSLVEGEETWEDVRKRLPDWPVTWIPSLAIKYILDLTLIWDGYSVPIMAPTVPSAKLTLSCPLFAADFDPRNHGFLLVAGGGGEGRSGVGNKIVVDIELSRDEDSVTSLATAHADDDSIIALAGINSSVAEQKRGNNQHLRSFKIDYPPRRQPFATDSIEEATKWETFTETNERVSRKTTALSRVSLFRIKGADKAGSPDTYQRILRLSPWKDAESPRLAAIATGLAPSGEIVLFHPTSTPSVTDVVGRIRLGSDEEAEDVDITNLDDGDFQVAYTNGTDVFICQSSLKTRSNASPDVQCVYSTPLSEATPKTRPKFRALRFLSPTMLLLLRNAPDRNGCELMLLGIQRTSSPKKRSSASIIHRKKLRKAVKIGLGLDSCNLGSNFEDQEQIIIAVAGSDQSIEVLTLEYNPRGGGYGKLRSYTTLYNVHPFAMTKICFSPFNPPQNPVNPETPPQYIKLASVSMGNTVVVHTFPLSPSPPSSRSPRYVLVMPGESGAWTNFTSGITAMLSIFIVCFLLQAFTEVRGVMPPYLGATEWLPPDIRAAVARPYQDIPPHPSVTTSATISVHSTFPSTVSALHHRSLRDIIRARQAADTIDSILDTDLGADAPSPSAPPLTAIIIRRNCDTDEILIETTDMTSQHGSHGSLRRWEDLDEHDRSTWKQRLADTGHLGRDESEALLQGVLFGERSE</sequence>
<keyword evidence="6" id="KW-0436">Ligase</keyword>
<dbReference type="Pfam" id="PF03129">
    <property type="entry name" value="HGTP_anticodon"/>
    <property type="match status" value="1"/>
</dbReference>
<dbReference type="PROSITE" id="PS50862">
    <property type="entry name" value="AA_TRNA_LIGASE_II"/>
    <property type="match status" value="1"/>
</dbReference>
<keyword evidence="15" id="KW-0472">Membrane</keyword>
<dbReference type="GO" id="GO:0005524">
    <property type="term" value="F:ATP binding"/>
    <property type="evidence" value="ECO:0007669"/>
    <property type="project" value="UniProtKB-KW"/>
</dbReference>
<dbReference type="PANTHER" id="PTHR10745">
    <property type="entry name" value="GLYCYL-TRNA SYNTHETASE/DNA POLYMERASE SUBUNIT GAMMA-2"/>
    <property type="match status" value="1"/>
</dbReference>
<dbReference type="NCBIfam" id="TIGR00389">
    <property type="entry name" value="glyS_dimeric"/>
    <property type="match status" value="1"/>
</dbReference>
<dbReference type="PRINTS" id="PR01043">
    <property type="entry name" value="TRNASYNTHGLY"/>
</dbReference>
<feature type="transmembrane region" description="Helical" evidence="15">
    <location>
        <begin position="1128"/>
        <end position="1149"/>
    </location>
</feature>
<dbReference type="CDD" id="cd00774">
    <property type="entry name" value="GlyRS-like_core"/>
    <property type="match status" value="1"/>
</dbReference>
<dbReference type="InterPro" id="IPR033731">
    <property type="entry name" value="GlyRS-like_core"/>
</dbReference>
<comment type="function">
    <text evidence="14">Catalyzes the ATP-dependent ligation of glycine to the 3'-end of its cognate tRNA, via the formation of an aminoacyl-adenylate intermediate (Gly-AMP). Also produces diadenosine tetraphosphate (Ap4A), a universal pleiotropic signaling molecule needed for cell regulation pathways, by direct condensation of 2 ATPs. Thereby, may play a special role in Ap4A homeostasis.</text>
</comment>
<dbReference type="SUPFAM" id="SSF55681">
    <property type="entry name" value="Class II aaRS and biotin synthetases"/>
    <property type="match status" value="1"/>
</dbReference>
<dbReference type="InterPro" id="IPR027031">
    <property type="entry name" value="Gly-tRNA_synthase/POLG2"/>
</dbReference>
<evidence type="ECO:0000256" key="2">
    <source>
        <dbReference type="ARBA" id="ARBA00008226"/>
    </source>
</evidence>
<evidence type="ECO:0000256" key="14">
    <source>
        <dbReference type="ARBA" id="ARBA00058014"/>
    </source>
</evidence>
<dbReference type="FunFam" id="3.40.50.800:FF:000004">
    <property type="entry name" value="Glycine--tRNA ligase 2"/>
    <property type="match status" value="1"/>
</dbReference>
<dbReference type="InterPro" id="IPR004154">
    <property type="entry name" value="Anticodon-bd"/>
</dbReference>
<dbReference type="GO" id="GO:0004820">
    <property type="term" value="F:glycine-tRNA ligase activity"/>
    <property type="evidence" value="ECO:0007669"/>
    <property type="project" value="UniProtKB-EC"/>
</dbReference>
<keyword evidence="5" id="KW-0963">Cytoplasm</keyword>
<keyword evidence="10" id="KW-0648">Protein biosynthesis</keyword>
<feature type="domain" description="Aminoacyl-transfer RNA synthetases class-II family profile" evidence="16">
    <location>
        <begin position="202"/>
        <end position="546"/>
    </location>
</feature>
<dbReference type="NCBIfam" id="NF003211">
    <property type="entry name" value="PRK04173.1"/>
    <property type="match status" value="1"/>
</dbReference>
<accession>A0A5N7C3T4</accession>
<dbReference type="InterPro" id="IPR002315">
    <property type="entry name" value="tRNA-synt_gly"/>
</dbReference>
<protein>
    <recommendedName>
        <fullName evidence="4">glycine--tRNA ligase</fullName>
        <ecNumber evidence="4">6.1.1.14</ecNumber>
    </recommendedName>
    <alternativeName>
        <fullName evidence="12">Diadenosine tetraphosphate synthetase</fullName>
    </alternativeName>
</protein>
<dbReference type="FunFam" id="3.30.720.200:FF:000001">
    <property type="entry name" value="Glycine--tRNA ligase 2"/>
    <property type="match status" value="1"/>
</dbReference>
<organism evidence="17">
    <name type="scientific">Petromyces alliaceus</name>
    <name type="common">Aspergillus alliaceus</name>
    <dbReference type="NCBI Taxonomy" id="209559"/>
    <lineage>
        <taxon>Eukaryota</taxon>
        <taxon>Fungi</taxon>
        <taxon>Dikarya</taxon>
        <taxon>Ascomycota</taxon>
        <taxon>Pezizomycotina</taxon>
        <taxon>Eurotiomycetes</taxon>
        <taxon>Eurotiomycetidae</taxon>
        <taxon>Eurotiales</taxon>
        <taxon>Aspergillaceae</taxon>
        <taxon>Aspergillus</taxon>
        <taxon>Aspergillus subgen. Circumdati</taxon>
    </lineage>
</organism>
<proteinExistence type="inferred from homology"/>
<dbReference type="InterPro" id="IPR036621">
    <property type="entry name" value="Anticodon-bd_dom_sf"/>
</dbReference>
<dbReference type="Proteomes" id="UP000326877">
    <property type="component" value="Unassembled WGS sequence"/>
</dbReference>
<dbReference type="InterPro" id="IPR015943">
    <property type="entry name" value="WD40/YVTN_repeat-like_dom_sf"/>
</dbReference>
<dbReference type="FunFam" id="3.30.930.10:FF:000010">
    <property type="entry name" value="Glycyl-tRNA synthetase 1"/>
    <property type="match status" value="1"/>
</dbReference>
<gene>
    <name evidence="17" type="ORF">BDV23DRAFT_173931</name>
</gene>
<comment type="catalytic activity">
    <reaction evidence="13">
        <text>2 ATP + H(+) = P(1),P(4)-bis(5'-adenosyl) tetraphosphate + diphosphate</text>
        <dbReference type="Rhea" id="RHEA:34935"/>
        <dbReference type="ChEBI" id="CHEBI:15378"/>
        <dbReference type="ChEBI" id="CHEBI:30616"/>
        <dbReference type="ChEBI" id="CHEBI:33019"/>
        <dbReference type="ChEBI" id="CHEBI:58141"/>
    </reaction>
</comment>
<dbReference type="SUPFAM" id="SSF52954">
    <property type="entry name" value="Class II aaRS ABD-related"/>
    <property type="match status" value="1"/>
</dbReference>
<dbReference type="EMBL" id="ML735279">
    <property type="protein sequence ID" value="KAE8388367.1"/>
    <property type="molecule type" value="Genomic_DNA"/>
</dbReference>
<evidence type="ECO:0000256" key="6">
    <source>
        <dbReference type="ARBA" id="ARBA00022598"/>
    </source>
</evidence>
<dbReference type="PANTHER" id="PTHR10745:SF0">
    <property type="entry name" value="GLYCINE--TRNA LIGASE"/>
    <property type="match status" value="1"/>
</dbReference>
<dbReference type="GO" id="GO:0016740">
    <property type="term" value="F:transferase activity"/>
    <property type="evidence" value="ECO:0007669"/>
    <property type="project" value="UniProtKB-KW"/>
</dbReference>
<evidence type="ECO:0000256" key="4">
    <source>
        <dbReference type="ARBA" id="ARBA00012829"/>
    </source>
</evidence>
<dbReference type="FunFam" id="3.30.930.10:FF:000158">
    <property type="entry name" value="Glycyl-tRNA synthetase"/>
    <property type="match status" value="1"/>
</dbReference>
<dbReference type="EC" id="6.1.1.14" evidence="4"/>
<evidence type="ECO:0000256" key="8">
    <source>
        <dbReference type="ARBA" id="ARBA00022741"/>
    </source>
</evidence>
<evidence type="ECO:0000259" key="16">
    <source>
        <dbReference type="PROSITE" id="PS50862"/>
    </source>
</evidence>
<evidence type="ECO:0000313" key="17">
    <source>
        <dbReference type="EMBL" id="KAE8388367.1"/>
    </source>
</evidence>
<keyword evidence="7" id="KW-0808">Transferase</keyword>
<dbReference type="FunFam" id="3.30.40.230:FF:000002">
    <property type="entry name" value="Glycyl-tRNA synthetase 1"/>
    <property type="match status" value="1"/>
</dbReference>
<comment type="similarity">
    <text evidence="2">Belongs to the class-II aminoacyl-tRNA synthetase family.</text>
</comment>
<evidence type="ECO:0000256" key="11">
    <source>
        <dbReference type="ARBA" id="ARBA00023146"/>
    </source>
</evidence>
<reference evidence="17" key="1">
    <citation type="submission" date="2019-04" db="EMBL/GenBank/DDBJ databases">
        <title>Friends and foes A comparative genomics studyof 23 Aspergillus species from section Flavi.</title>
        <authorList>
            <consortium name="DOE Joint Genome Institute"/>
            <person name="Kjaerbolling I."/>
            <person name="Vesth T."/>
            <person name="Frisvad J.C."/>
            <person name="Nybo J.L."/>
            <person name="Theobald S."/>
            <person name="Kildgaard S."/>
            <person name="Isbrandt T."/>
            <person name="Kuo A."/>
            <person name="Sato A."/>
            <person name="Lyhne E.K."/>
            <person name="Kogle M.E."/>
            <person name="Wiebenga A."/>
            <person name="Kun R.S."/>
            <person name="Lubbers R.J."/>
            <person name="Makela M.R."/>
            <person name="Barry K."/>
            <person name="Chovatia M."/>
            <person name="Clum A."/>
            <person name="Daum C."/>
            <person name="Haridas S."/>
            <person name="He G."/>
            <person name="LaButti K."/>
            <person name="Lipzen A."/>
            <person name="Mondo S."/>
            <person name="Riley R."/>
            <person name="Salamov A."/>
            <person name="Simmons B.A."/>
            <person name="Magnuson J.K."/>
            <person name="Henrissat B."/>
            <person name="Mortensen U.H."/>
            <person name="Larsen T.O."/>
            <person name="Devries R.P."/>
            <person name="Grigoriev I.V."/>
            <person name="Machida M."/>
            <person name="Baker S.E."/>
            <person name="Andersen M.R."/>
        </authorList>
    </citation>
    <scope>NUCLEOTIDE SEQUENCE [LARGE SCALE GENOMIC DNA]</scope>
    <source>
        <strain evidence="17">IBT 14317</strain>
    </source>
</reference>
<evidence type="ECO:0000256" key="3">
    <source>
        <dbReference type="ARBA" id="ARBA00011738"/>
    </source>
</evidence>
<comment type="subcellular location">
    <subcellularLocation>
        <location evidence="1">Cytoplasm</location>
    </subcellularLocation>
</comment>
<dbReference type="Gene3D" id="3.30.40.230">
    <property type="match status" value="1"/>
</dbReference>
<dbReference type="Gene3D" id="2.130.10.10">
    <property type="entry name" value="YVTN repeat-like/Quinoprotein amine dehydrogenase"/>
    <property type="match status" value="1"/>
</dbReference>
<evidence type="ECO:0000256" key="15">
    <source>
        <dbReference type="SAM" id="Phobius"/>
    </source>
</evidence>
<evidence type="ECO:0000256" key="13">
    <source>
        <dbReference type="ARBA" id="ARBA00051967"/>
    </source>
</evidence>
<dbReference type="Gene3D" id="3.40.50.800">
    <property type="entry name" value="Anticodon-binding domain"/>
    <property type="match status" value="1"/>
</dbReference>
<dbReference type="InterPro" id="IPR006195">
    <property type="entry name" value="aa-tRNA-synth_II"/>
</dbReference>
<evidence type="ECO:0000256" key="1">
    <source>
        <dbReference type="ARBA" id="ARBA00004496"/>
    </source>
</evidence>
<evidence type="ECO:0000256" key="9">
    <source>
        <dbReference type="ARBA" id="ARBA00022840"/>
    </source>
</evidence>
<keyword evidence="15" id="KW-1133">Transmembrane helix</keyword>
<keyword evidence="11" id="KW-0030">Aminoacyl-tRNA synthetase</keyword>